<comment type="catalytic activity">
    <reaction evidence="1">
        <text>[protein]-peptidylproline (omega=180) = [protein]-peptidylproline (omega=0)</text>
        <dbReference type="Rhea" id="RHEA:16237"/>
        <dbReference type="Rhea" id="RHEA-COMP:10747"/>
        <dbReference type="Rhea" id="RHEA-COMP:10748"/>
        <dbReference type="ChEBI" id="CHEBI:83833"/>
        <dbReference type="ChEBI" id="CHEBI:83834"/>
        <dbReference type="EC" id="5.2.1.8"/>
    </reaction>
</comment>
<accession>A0A094NZ36</accession>
<dbReference type="PANTHER" id="PTHR43811:SF19">
    <property type="entry name" value="39 KDA FK506-BINDING NUCLEAR PROTEIN"/>
    <property type="match status" value="1"/>
</dbReference>
<dbReference type="EC" id="5.2.1.8" evidence="2"/>
<evidence type="ECO:0000256" key="1">
    <source>
        <dbReference type="ARBA" id="ARBA00000971"/>
    </source>
</evidence>
<organism evidence="7">
    <name type="scientific">freshwater metagenome</name>
    <dbReference type="NCBI Taxonomy" id="449393"/>
    <lineage>
        <taxon>unclassified sequences</taxon>
        <taxon>metagenomes</taxon>
        <taxon>ecological metagenomes</taxon>
    </lineage>
</organism>
<name>A0A094NZ36_9ZZZZ</name>
<protein>
    <recommendedName>
        <fullName evidence="2">peptidylprolyl isomerase</fullName>
        <ecNumber evidence="2">5.2.1.8</ecNumber>
    </recommendedName>
</protein>
<reference evidence="7" key="1">
    <citation type="submission" date="2014-05" db="EMBL/GenBank/DDBJ databases">
        <title>Key roles for freshwater Actinobacteria revealed by deep metagenomic sequencing.</title>
        <authorList>
            <person name="Ghai R."/>
            <person name="Mizuno C.M."/>
            <person name="Picazo A."/>
            <person name="Camacho A."/>
            <person name="Rodriguez-Valera F."/>
        </authorList>
    </citation>
    <scope>NUCLEOTIDE SEQUENCE</scope>
</reference>
<feature type="domain" description="PPIase FKBP-type" evidence="6">
    <location>
        <begin position="97"/>
        <end position="182"/>
    </location>
</feature>
<dbReference type="InterPro" id="IPR001179">
    <property type="entry name" value="PPIase_FKBP_dom"/>
</dbReference>
<evidence type="ECO:0000256" key="3">
    <source>
        <dbReference type="ARBA" id="ARBA00023110"/>
    </source>
</evidence>
<dbReference type="PROSITE" id="PS50059">
    <property type="entry name" value="FKBP_PPIASE"/>
    <property type="match status" value="1"/>
</dbReference>
<evidence type="ECO:0000256" key="5">
    <source>
        <dbReference type="SAM" id="MobiDB-lite"/>
    </source>
</evidence>
<dbReference type="InterPro" id="IPR046357">
    <property type="entry name" value="PPIase_dom_sf"/>
</dbReference>
<evidence type="ECO:0000256" key="2">
    <source>
        <dbReference type="ARBA" id="ARBA00013194"/>
    </source>
</evidence>
<evidence type="ECO:0000313" key="7">
    <source>
        <dbReference type="EMBL" id="KGA03767.1"/>
    </source>
</evidence>
<dbReference type="GO" id="GO:0003755">
    <property type="term" value="F:peptidyl-prolyl cis-trans isomerase activity"/>
    <property type="evidence" value="ECO:0007669"/>
    <property type="project" value="UniProtKB-KW"/>
</dbReference>
<proteinExistence type="predicted"/>
<feature type="region of interest" description="Disordered" evidence="5">
    <location>
        <begin position="35"/>
        <end position="56"/>
    </location>
</feature>
<dbReference type="SUPFAM" id="SSF54534">
    <property type="entry name" value="FKBP-like"/>
    <property type="match status" value="1"/>
</dbReference>
<dbReference type="PROSITE" id="PS51257">
    <property type="entry name" value="PROKAR_LIPOPROTEIN"/>
    <property type="match status" value="1"/>
</dbReference>
<keyword evidence="3" id="KW-0697">Rotamase</keyword>
<dbReference type="AlphaFoldDB" id="A0A094NZ36"/>
<gene>
    <name evidence="7" type="ORF">GM49_0290</name>
</gene>
<evidence type="ECO:0000259" key="6">
    <source>
        <dbReference type="PROSITE" id="PS50059"/>
    </source>
</evidence>
<dbReference type="PANTHER" id="PTHR43811">
    <property type="entry name" value="FKBP-TYPE PEPTIDYL-PROLYL CIS-TRANS ISOMERASE FKPA"/>
    <property type="match status" value="1"/>
</dbReference>
<feature type="compositionally biased region" description="Polar residues" evidence="5">
    <location>
        <begin position="37"/>
        <end position="52"/>
    </location>
</feature>
<dbReference type="Pfam" id="PF00254">
    <property type="entry name" value="FKBP_C"/>
    <property type="match status" value="1"/>
</dbReference>
<evidence type="ECO:0000256" key="4">
    <source>
        <dbReference type="ARBA" id="ARBA00023235"/>
    </source>
</evidence>
<keyword evidence="4" id="KW-0413">Isomerase</keyword>
<dbReference type="Gene3D" id="3.10.50.40">
    <property type="match status" value="1"/>
</dbReference>
<sequence>MNRLNTQNFRPSKLVNGASILFLIAALTSCSLDGGTPQANSNQTQEEQNMADSQREYLSVSNDPGIEPTLGKPIGDAPTSLVSRDIIVGNGDEVVSTSTVTAHYQLISWTSGEVLQSSWANGPFTTTLDRVIEGWKQGLIGMKVGGRRLLVIPPELAYGSTGGGPVAPNETIAFVVDLLNLQ</sequence>
<comment type="caution">
    <text evidence="7">The sequence shown here is derived from an EMBL/GenBank/DDBJ whole genome shotgun (WGS) entry which is preliminary data.</text>
</comment>
<dbReference type="EMBL" id="JNSJ01000002">
    <property type="protein sequence ID" value="KGA03767.1"/>
    <property type="molecule type" value="Genomic_DNA"/>
</dbReference>